<dbReference type="PANTHER" id="PTHR13608:SF3">
    <property type="entry name" value="ARMADILLO-LIKE HELICAL DOMAIN-CONTAINING PROTEIN 3"/>
    <property type="match status" value="1"/>
</dbReference>
<reference evidence="6 7" key="1">
    <citation type="submission" date="2016-04" db="EMBL/GenBank/DDBJ databases">
        <title>The genome of Intoshia linei affirms orthonectids as highly simplified spiralians.</title>
        <authorList>
            <person name="Mikhailov K.V."/>
            <person name="Slusarev G.S."/>
            <person name="Nikitin M.A."/>
            <person name="Logacheva M.D."/>
            <person name="Penin A."/>
            <person name="Aleoshin V."/>
            <person name="Panchin Y.V."/>
        </authorList>
    </citation>
    <scope>NUCLEOTIDE SEQUENCE [LARGE SCALE GENOMIC DNA]</scope>
    <source>
        <strain evidence="6">Intl2013</strain>
        <tissue evidence="6">Whole animal</tissue>
    </source>
</reference>
<dbReference type="PANTHER" id="PTHR13608">
    <property type="entry name" value="ARMADILLO-LIKE HELICAL DOMAIN-CONTAINING PROTEIN 3"/>
    <property type="match status" value="1"/>
</dbReference>
<evidence type="ECO:0000256" key="4">
    <source>
        <dbReference type="ARBA" id="ARBA00023136"/>
    </source>
</evidence>
<dbReference type="GO" id="GO:0016020">
    <property type="term" value="C:membrane"/>
    <property type="evidence" value="ECO:0007669"/>
    <property type="project" value="UniProtKB-SubCell"/>
</dbReference>
<feature type="domain" description="Armadillo-like helical" evidence="5">
    <location>
        <begin position="232"/>
        <end position="433"/>
    </location>
</feature>
<dbReference type="Proteomes" id="UP000078046">
    <property type="component" value="Unassembled WGS sequence"/>
</dbReference>
<feature type="non-terminal residue" evidence="6">
    <location>
        <position position="1"/>
    </location>
</feature>
<accession>A0A177B7J1</accession>
<keyword evidence="4" id="KW-0472">Membrane</keyword>
<dbReference type="GO" id="GO:0005829">
    <property type="term" value="C:cytosol"/>
    <property type="evidence" value="ECO:0007669"/>
    <property type="project" value="TreeGrafter"/>
</dbReference>
<dbReference type="OrthoDB" id="2012278at2759"/>
<dbReference type="Pfam" id="PF08427">
    <property type="entry name" value="ARMH3_C"/>
    <property type="match status" value="1"/>
</dbReference>
<comment type="caution">
    <text evidence="6">The sequence shown here is derived from an EMBL/GenBank/DDBJ whole genome shotgun (WGS) entry which is preliminary data.</text>
</comment>
<gene>
    <name evidence="6" type="ORF">A3Q56_02034</name>
</gene>
<evidence type="ECO:0000313" key="7">
    <source>
        <dbReference type="Proteomes" id="UP000078046"/>
    </source>
</evidence>
<dbReference type="AlphaFoldDB" id="A0A177B7J1"/>
<keyword evidence="2" id="KW-0812">Transmembrane</keyword>
<comment type="subcellular location">
    <subcellularLocation>
        <location evidence="1">Membrane</location>
    </subcellularLocation>
</comment>
<keyword evidence="3" id="KW-1133">Transmembrane helix</keyword>
<dbReference type="InterPro" id="IPR013636">
    <property type="entry name" value="ARMH3_C"/>
</dbReference>
<evidence type="ECO:0000256" key="1">
    <source>
        <dbReference type="ARBA" id="ARBA00004370"/>
    </source>
</evidence>
<organism evidence="6 7">
    <name type="scientific">Intoshia linei</name>
    <dbReference type="NCBI Taxonomy" id="1819745"/>
    <lineage>
        <taxon>Eukaryota</taxon>
        <taxon>Metazoa</taxon>
        <taxon>Spiralia</taxon>
        <taxon>Lophotrochozoa</taxon>
        <taxon>Mesozoa</taxon>
        <taxon>Orthonectida</taxon>
        <taxon>Rhopaluridae</taxon>
        <taxon>Intoshia</taxon>
    </lineage>
</organism>
<protein>
    <recommendedName>
        <fullName evidence="5">Armadillo-like helical domain-containing protein</fullName>
    </recommendedName>
</protein>
<dbReference type="InterPro" id="IPR039868">
    <property type="entry name" value="ARMD3-like"/>
</dbReference>
<evidence type="ECO:0000313" key="6">
    <source>
        <dbReference type="EMBL" id="OAF70215.1"/>
    </source>
</evidence>
<sequence>ANLTDFEATILTVIFTDKLIHFLIDEMAICTPTRLSLIINIFIFVLQFKNDQYSNRVIMYLSLLDENDTLNILLNLIAHTIYTFNKKNVEKIGCKKNIISSITNMIGSSILNLQNENIKICFNMTSILILFYELLYLNRNFIFRIHCEIPEDATFFHNDVPKRSSLLSIFIEYLSITMQYIRADENILIVNLCLEIISVMLSDNYLIEVLHNVNFVFDVNLYIKGVKSRNVSVVRKETVPIIFCLIDIICNFFVSNLSRLVPYELLIKCTQILQNCLIYMKKNDIRLIFEWNILWKSCFIMLAYFVKNENCFVSNEALILIENISNILTTFLQYGDHFLYHVDDYLTFYVNILKCPSLIEQLLQIFHKKSCLIKNSKNIYIYNSMDNLRIINQYFLPVIAAYKSSNKVSNVSDEIISDIVHENFENLHLRCLSLKTFENKYNDKLIEILINRIGTKVRHHLTDICQD</sequence>
<dbReference type="SMART" id="SM01158">
    <property type="entry name" value="DUF1741"/>
    <property type="match status" value="1"/>
</dbReference>
<evidence type="ECO:0000259" key="5">
    <source>
        <dbReference type="SMART" id="SM01158"/>
    </source>
</evidence>
<keyword evidence="7" id="KW-1185">Reference proteome</keyword>
<dbReference type="EMBL" id="LWCA01000174">
    <property type="protein sequence ID" value="OAF70215.1"/>
    <property type="molecule type" value="Genomic_DNA"/>
</dbReference>
<evidence type="ECO:0000256" key="2">
    <source>
        <dbReference type="ARBA" id="ARBA00022692"/>
    </source>
</evidence>
<proteinExistence type="predicted"/>
<evidence type="ECO:0000256" key="3">
    <source>
        <dbReference type="ARBA" id="ARBA00022989"/>
    </source>
</evidence>
<name>A0A177B7J1_9BILA</name>